<dbReference type="EMBL" id="ML213590">
    <property type="protein sequence ID" value="TFK44407.1"/>
    <property type="molecule type" value="Genomic_DNA"/>
</dbReference>
<accession>A0A5C3MHK6</accession>
<protein>
    <submittedName>
        <fullName evidence="1">Uncharacterized protein</fullName>
    </submittedName>
</protein>
<organism evidence="1 2">
    <name type="scientific">Crucibulum laeve</name>
    <dbReference type="NCBI Taxonomy" id="68775"/>
    <lineage>
        <taxon>Eukaryota</taxon>
        <taxon>Fungi</taxon>
        <taxon>Dikarya</taxon>
        <taxon>Basidiomycota</taxon>
        <taxon>Agaricomycotina</taxon>
        <taxon>Agaricomycetes</taxon>
        <taxon>Agaricomycetidae</taxon>
        <taxon>Agaricales</taxon>
        <taxon>Agaricineae</taxon>
        <taxon>Nidulariaceae</taxon>
        <taxon>Crucibulum</taxon>
    </lineage>
</organism>
<keyword evidence="2" id="KW-1185">Reference proteome</keyword>
<evidence type="ECO:0000313" key="1">
    <source>
        <dbReference type="EMBL" id="TFK44407.1"/>
    </source>
</evidence>
<gene>
    <name evidence="1" type="ORF">BDQ12DRAFT_620482</name>
</gene>
<sequence length="165" mass="18931">MTSSEQINLNVAHPPGENAIEAFNVVLHKRESKKQGGSKHLEGIKPAILFSRNELWKNEPRMWSRAQHLSDEELTAFTIEEDLVEIRSASTSYGQVILGKIRIPAINDEEGEGFIHVRIHDPPNRGADDVIFHSIFTDEQKDDEERFVRLRAIQTRDTPLEFFNE</sequence>
<dbReference type="OrthoDB" id="3344950at2759"/>
<reference evidence="1 2" key="1">
    <citation type="journal article" date="2019" name="Nat. Ecol. Evol.">
        <title>Megaphylogeny resolves global patterns of mushroom evolution.</title>
        <authorList>
            <person name="Varga T."/>
            <person name="Krizsan K."/>
            <person name="Foldi C."/>
            <person name="Dima B."/>
            <person name="Sanchez-Garcia M."/>
            <person name="Sanchez-Ramirez S."/>
            <person name="Szollosi G.J."/>
            <person name="Szarkandi J.G."/>
            <person name="Papp V."/>
            <person name="Albert L."/>
            <person name="Andreopoulos W."/>
            <person name="Angelini C."/>
            <person name="Antonin V."/>
            <person name="Barry K.W."/>
            <person name="Bougher N.L."/>
            <person name="Buchanan P."/>
            <person name="Buyck B."/>
            <person name="Bense V."/>
            <person name="Catcheside P."/>
            <person name="Chovatia M."/>
            <person name="Cooper J."/>
            <person name="Damon W."/>
            <person name="Desjardin D."/>
            <person name="Finy P."/>
            <person name="Geml J."/>
            <person name="Haridas S."/>
            <person name="Hughes K."/>
            <person name="Justo A."/>
            <person name="Karasinski D."/>
            <person name="Kautmanova I."/>
            <person name="Kiss B."/>
            <person name="Kocsube S."/>
            <person name="Kotiranta H."/>
            <person name="LaButti K.M."/>
            <person name="Lechner B.E."/>
            <person name="Liimatainen K."/>
            <person name="Lipzen A."/>
            <person name="Lukacs Z."/>
            <person name="Mihaltcheva S."/>
            <person name="Morgado L.N."/>
            <person name="Niskanen T."/>
            <person name="Noordeloos M.E."/>
            <person name="Ohm R.A."/>
            <person name="Ortiz-Santana B."/>
            <person name="Ovrebo C."/>
            <person name="Racz N."/>
            <person name="Riley R."/>
            <person name="Savchenko A."/>
            <person name="Shiryaev A."/>
            <person name="Soop K."/>
            <person name="Spirin V."/>
            <person name="Szebenyi C."/>
            <person name="Tomsovsky M."/>
            <person name="Tulloss R.E."/>
            <person name="Uehling J."/>
            <person name="Grigoriev I.V."/>
            <person name="Vagvolgyi C."/>
            <person name="Papp T."/>
            <person name="Martin F.M."/>
            <person name="Miettinen O."/>
            <person name="Hibbett D.S."/>
            <person name="Nagy L.G."/>
        </authorList>
    </citation>
    <scope>NUCLEOTIDE SEQUENCE [LARGE SCALE GENOMIC DNA]</scope>
    <source>
        <strain evidence="1 2">CBS 166.37</strain>
    </source>
</reference>
<dbReference type="Proteomes" id="UP000308652">
    <property type="component" value="Unassembled WGS sequence"/>
</dbReference>
<proteinExistence type="predicted"/>
<name>A0A5C3MHK6_9AGAR</name>
<evidence type="ECO:0000313" key="2">
    <source>
        <dbReference type="Proteomes" id="UP000308652"/>
    </source>
</evidence>
<dbReference type="AlphaFoldDB" id="A0A5C3MHK6"/>